<reference evidence="1 2" key="1">
    <citation type="submission" date="2024-09" db="EMBL/GenBank/DDBJ databases">
        <title>The Natural Products Discovery Center: Release of the First 8490 Sequenced Strains for Exploring Actinobacteria Biosynthetic Diversity.</title>
        <authorList>
            <person name="Kalkreuter E."/>
            <person name="Kautsar S.A."/>
            <person name="Yang D."/>
            <person name="Bader C.D."/>
            <person name="Teijaro C.N."/>
            <person name="Fluegel L."/>
            <person name="Davis C.M."/>
            <person name="Simpson J.R."/>
            <person name="Lauterbach L."/>
            <person name="Steele A.D."/>
            <person name="Gui C."/>
            <person name="Meng S."/>
            <person name="Li G."/>
            <person name="Viehrig K."/>
            <person name="Ye F."/>
            <person name="Su P."/>
            <person name="Kiefer A.F."/>
            <person name="Nichols A."/>
            <person name="Cepeda A.J."/>
            <person name="Yan W."/>
            <person name="Fan B."/>
            <person name="Jiang Y."/>
            <person name="Adhikari A."/>
            <person name="Zheng C.-J."/>
            <person name="Schuster L."/>
            <person name="Cowan T.M."/>
            <person name="Smanski M.J."/>
            <person name="Chevrette M.G."/>
            <person name="De Carvalho L.P.S."/>
            <person name="Shen B."/>
        </authorList>
    </citation>
    <scope>NUCLEOTIDE SEQUENCE [LARGE SCALE GENOMIC DNA]</scope>
    <source>
        <strain evidence="1 2">NPDC058328</strain>
    </source>
</reference>
<dbReference type="EMBL" id="JBHVZQ010000111">
    <property type="protein sequence ID" value="MFF1279153.1"/>
    <property type="molecule type" value="Genomic_DNA"/>
</dbReference>
<protein>
    <submittedName>
        <fullName evidence="1">Uncharacterized protein</fullName>
    </submittedName>
</protein>
<name>A0ABW6QIT3_9ACTN</name>
<evidence type="ECO:0000313" key="2">
    <source>
        <dbReference type="Proteomes" id="UP001601627"/>
    </source>
</evidence>
<gene>
    <name evidence="1" type="ORF">ACFVZC_38325</name>
</gene>
<evidence type="ECO:0000313" key="1">
    <source>
        <dbReference type="EMBL" id="MFF1279153.1"/>
    </source>
</evidence>
<comment type="caution">
    <text evidence="1">The sequence shown here is derived from an EMBL/GenBank/DDBJ whole genome shotgun (WGS) entry which is preliminary data.</text>
</comment>
<keyword evidence="2" id="KW-1185">Reference proteome</keyword>
<dbReference type="Proteomes" id="UP001601627">
    <property type="component" value="Unassembled WGS sequence"/>
</dbReference>
<feature type="non-terminal residue" evidence="1">
    <location>
        <position position="99"/>
    </location>
</feature>
<accession>A0ABW6QIT3</accession>
<organism evidence="1 2">
    <name type="scientific">Streptomyces marokkonensis</name>
    <dbReference type="NCBI Taxonomy" id="324855"/>
    <lineage>
        <taxon>Bacteria</taxon>
        <taxon>Bacillati</taxon>
        <taxon>Actinomycetota</taxon>
        <taxon>Actinomycetes</taxon>
        <taxon>Kitasatosporales</taxon>
        <taxon>Streptomycetaceae</taxon>
        <taxon>Streptomyces</taxon>
    </lineage>
</organism>
<sequence>MTLETFARGARVWMDVLREQYPDEYEALLAELGGRYQPPAASLSFLGERHLRRLTRQVEAAVVRVCGCSLVDMPDVWIGFNSADRQRYWWRTSIMTLVL</sequence>
<proteinExistence type="predicted"/>